<sequence>MKTTNMIGVVAAVCMTVAATTAAAPPHTGSVAPAARQAADETCTPETDTYSSDQWTSVRWQTCLSTYGGPHGSFQAKCWGGQVIGWSQMNCRVSGQFEIRDGKKKLVKSGGFGLVYNGLSDAPTLTTSAFRFTCDGKTHGQFTFKTFGTQAKLTGNHSNYKAAEIPDTTVTRTMC</sequence>
<accession>A0ABV9UX02</accession>
<name>A0ABV9UX02_9ACTN</name>
<keyword evidence="4" id="KW-1185">Reference proteome</keyword>
<comment type="caution">
    <text evidence="3">The sequence shown here is derived from an EMBL/GenBank/DDBJ whole genome shotgun (WGS) entry which is preliminary data.</text>
</comment>
<feature type="signal peptide" evidence="2">
    <location>
        <begin position="1"/>
        <end position="23"/>
    </location>
</feature>
<evidence type="ECO:0000313" key="4">
    <source>
        <dbReference type="Proteomes" id="UP001595834"/>
    </source>
</evidence>
<evidence type="ECO:0000256" key="1">
    <source>
        <dbReference type="SAM" id="MobiDB-lite"/>
    </source>
</evidence>
<keyword evidence="2" id="KW-0732">Signal</keyword>
<gene>
    <name evidence="3" type="ORF">ACFPFX_29115</name>
</gene>
<evidence type="ECO:0000256" key="2">
    <source>
        <dbReference type="SAM" id="SignalP"/>
    </source>
</evidence>
<organism evidence="3 4">
    <name type="scientific">Streptomyces mauvecolor</name>
    <dbReference type="NCBI Taxonomy" id="58345"/>
    <lineage>
        <taxon>Bacteria</taxon>
        <taxon>Bacillati</taxon>
        <taxon>Actinomycetota</taxon>
        <taxon>Actinomycetes</taxon>
        <taxon>Kitasatosporales</taxon>
        <taxon>Streptomycetaceae</taxon>
        <taxon>Streptomyces</taxon>
    </lineage>
</organism>
<dbReference type="RefSeq" id="WP_344374063.1">
    <property type="nucleotide sequence ID" value="NZ_BAAASQ010000008.1"/>
</dbReference>
<feature type="region of interest" description="Disordered" evidence="1">
    <location>
        <begin position="24"/>
        <end position="50"/>
    </location>
</feature>
<reference evidence="4" key="1">
    <citation type="journal article" date="2019" name="Int. J. Syst. Evol. Microbiol.">
        <title>The Global Catalogue of Microorganisms (GCM) 10K type strain sequencing project: providing services to taxonomists for standard genome sequencing and annotation.</title>
        <authorList>
            <consortium name="The Broad Institute Genomics Platform"/>
            <consortium name="The Broad Institute Genome Sequencing Center for Infectious Disease"/>
            <person name="Wu L."/>
            <person name="Ma J."/>
        </authorList>
    </citation>
    <scope>NUCLEOTIDE SEQUENCE [LARGE SCALE GENOMIC DNA]</scope>
    <source>
        <strain evidence="4">CCM 7224</strain>
    </source>
</reference>
<evidence type="ECO:0000313" key="3">
    <source>
        <dbReference type="EMBL" id="MFC4960364.1"/>
    </source>
</evidence>
<feature type="chain" id="PRO_5046517381" evidence="2">
    <location>
        <begin position="24"/>
        <end position="175"/>
    </location>
</feature>
<dbReference type="EMBL" id="JBHSIZ010000036">
    <property type="protein sequence ID" value="MFC4960364.1"/>
    <property type="molecule type" value="Genomic_DNA"/>
</dbReference>
<proteinExistence type="predicted"/>
<dbReference type="Proteomes" id="UP001595834">
    <property type="component" value="Unassembled WGS sequence"/>
</dbReference>
<protein>
    <submittedName>
        <fullName evidence="3">Uncharacterized protein</fullName>
    </submittedName>
</protein>